<keyword evidence="5 15" id="KW-0812">Transmembrane</keyword>
<dbReference type="Gene3D" id="1.10.238.10">
    <property type="entry name" value="EF-hand"/>
    <property type="match status" value="1"/>
</dbReference>
<feature type="region of interest" description="Disordered" evidence="14">
    <location>
        <begin position="1"/>
        <end position="41"/>
    </location>
</feature>
<feature type="transmembrane region" description="Helical" evidence="15">
    <location>
        <begin position="1862"/>
        <end position="1883"/>
    </location>
</feature>
<keyword evidence="2" id="KW-0813">Transport</keyword>
<feature type="compositionally biased region" description="Polar residues" evidence="14">
    <location>
        <begin position="2750"/>
        <end position="2770"/>
    </location>
</feature>
<feature type="region of interest" description="Disordered" evidence="14">
    <location>
        <begin position="2811"/>
        <end position="2849"/>
    </location>
</feature>
<dbReference type="InterPro" id="IPR031649">
    <property type="entry name" value="GPHH_dom"/>
</dbReference>
<feature type="transmembrane region" description="Helical" evidence="15">
    <location>
        <begin position="2202"/>
        <end position="2220"/>
    </location>
</feature>
<dbReference type="InterPro" id="IPR005821">
    <property type="entry name" value="Ion_trans_dom"/>
</dbReference>
<feature type="transmembrane region" description="Helical" evidence="15">
    <location>
        <begin position="1468"/>
        <end position="1489"/>
    </location>
</feature>
<feature type="transmembrane region" description="Helical" evidence="15">
    <location>
        <begin position="844"/>
        <end position="870"/>
    </location>
</feature>
<feature type="compositionally biased region" description="Basic and acidic residues" evidence="14">
    <location>
        <begin position="357"/>
        <end position="376"/>
    </location>
</feature>
<sequence>MASDFSNKYGQPTFGHQTRPFVDGGSEDDNIVPPKTQQDEDPIEVEFNRNLFNNIRDDTEEGKSEANDYVADNIFTLAAGRPNFNQVEQVMVRSHEGAPLNSVTINLFGTSQGIIEPESESSCLNQRANTLMRLKHLQEQQSQQQKQGIITSQTHFFQNKPNALTSEDQELQQKTHSEVLLYQQKGRAPTQHIVRIEHIMGHVNEGREIGAGGYQPGSYHNNQARQQQSTNKLNSNSNRQSQNESSPQNSFNQQPLVLRTPIKQTQTQHVVAQQPNSGRSSHVAHTGAQNFQHMMTMQQKKLFGGGAAMNQGGESPNTNGRISPVKRDMRRKSLHPPNFAHMNTLQVYGVPKLQSNRSKDQESDSIFSKDKSRLDDNYSNNDINPPLEQYVQRGSRNMSGLHNGNYLSIKQSIVQEQIQQVYSGARDKSSYFMLVGSAAGPHSHMQSGAIELSKTNSIMLMSRYKDWVKQEESYINQISGFHTVDRQQPASFKAAITPPPEESVPEEEEKIDPMHIEYVKKNTRQQEIENMLRKNVNTFIKQTKKQVSLWKKLRCRYTKKMKKRCLRFRVRCDRINSNRLFQWFMLLSVFFNSMILGFYDYQDGKEFTDLNMAIDWGNKAFTLLYVIEIIIEIGATGFLEPVKKNGEPAYMRSVWHYIDVTIIITGLTEIFLGQYNINHKIRSLRCLRPLKMTHMIVSLRKLIESLVFALPDFANVGIFVIFVFLLFSTMGLHLYNGYQYNQCRTTPQPVGNSWPYDHKIQRMCSTSGFGHYHCPGDLVCGNPAGYDQVDLETENLQYYAQYGIINFDNVGTSLLTVFQMITSETWQFQMYNIMDADVPLLGVIYAFLVIIVGQFFLLNLILAVIIEAFISIQKRELKAKMERLQSQHSTKKNPNDPAGKLIDQIAGEESSLETESSSSDESIFYVMNEKENMTRKQSIARKKKRDVKGKQKSEKKDNSEDSSRGSKDDDKLVNDEDLFLKETNKNQKKADRVKKKQKNQEMRNAISQFIKNGSEEDEDINEEGDEERGNGPLHKGPRVGKEKRNSMHRGKPNLKRRGTVVQQKEFVEIDDQFDNEKSQELEVNASPGALNFRNQPSIKRKRTQNEDNIHTFLKSSVQKRKVMGLLMSKTNTQREAQLDGPEGGGLGKHASVSPETFGRNNSQMMLSDKGFDDDGNQQTDRFTTNFKSQPFGEDQPAESNSVSQGLGISNNNNTMLNIPVGFKIMVQQVPPDSGLNVDGGTQDILAIPKFGESTSIPINRRPMLKVEVEELDQPDESMNNSNLKMFNRQGTAMSSQYPEDLGDFKQIAEEEKRKKQEEEENKKIDPDVSNPYNQIMTQLEAFMQSNIDEKFQKQLAEVVKLAKQNFDQFKNDPKMKGQSLRQLVGLKFCMEMIKKVHMRATMSENQLLLEERLKEKAIYRIAFKLTVTQAFKLIMVILVSMDVIVQALDRYPIHLDNLYLQEYFNVFYLFIYSLELAIRITAMGFKCYFKGSKFNFLDIFIVGFGMVDLVLATTLIWGNESSLMNGTLITVIRTFRLFRTFKLARYWLRFELLLETMGKTVMDMGAFSIFLFLFVYIYTILGLEFFEHKAKINDQDKVDLVHGVSPVFHFDDFLNSFFTVFIIVTNDGQSLIYYNYYRAVSGPLSTAYWVTLVILGQKVLLNLFLAFLLENFDEGSLKSKIMDLQVNVKKDATLIGAAVKNKLAKSPSMVAKLSDKIKIIAYNKWFILKEAIRMLDPFEREIKQIAEFQHKVSTKGSIVKEPSSPHKQSTGKGFTAAISLSAAQAKKKEDYNPDIPFLYGHSLGIFSCSNPLRIFLFNMVKGKIFEYFIIVIIILSSVQLALDGPLVDPKSELRVVLDIIDIVTTTVFAFEAGAKILSLGFLLNGPWSYIRKPYNQLDFLIIVMSILSLTSLSDDLSSIKMLRIFRALRLVSKNDGLKVAISALFQAIPNVANVTIIMLLFFLIFGLISTSFFKGKLYYCVGKTILPFQTKWECINVGGDWVNRCYTFDNAVEGLVTLFSMSTGDGWAQVVVDTLAASDIDMHPTFGRSAIWIIFYIVFMMFGFAFFLNLFVGVVVSNFNSEADKIGGNNLLTEKQKEWIDLKLLVLRSQPIQKLKPPPNKLRRFFFKINEQKHFHNGILICIVLNTFTLMMKWYDQPPQVYQTTEALNYIFTTVFFLEVIIKNCAVGPRLYFNDNWNTFDFAIVCGSFAGIFISSATNIQIKGATSVFRAFRIMRIMRLIKRGSNSLNLIFNTFVITLHSLVNIGGLLLVFIYMYSILGMLIFGNMKRSGIMNDYINFENFTNSFITLFTVATADTWQYTMSSFASTRNTQYQCEYGAGYEEYVKNGYITMGCGGKLQAYIYFVSYMFVVNLVFLKLFIAIILQGYSSTQTQDKRLFNIDMNERFREVWAEFDPEATTFINMSQLRHFLFALGEPLGFDSRYLGQRFQQDQFIANLDLPTYQNFSSYQFMDILDALSFRLMVLDHIKKQGAHQGEVGGEKGNEEKTLQEENDKMVQANVDMEALIKDQMQKEINKLIFQKRSENIAAVKEVWEKELKKIRHKEKNKDKAGFTSSHHMAAEVAIRQMRHFIKVSRKLRTKIEFTQKEMLSKNKNRTINDFKQLGSNLYYDDEMSLDSDFNEVSRQSSILKQHRGQSILGQIGTPSNLNMMPSNLFNRPSGITGLQSSISLQRLPQNQQSKISMAEEQISHFAAPNKKQPSKIGTNSNAGKSLQESVLNSNAPMSIQDNTVVSKQESSVRPGFHTSNTRGGLSQFGKFKKQTIGSLNRQGKNSGQHEAVEDLGVIQGYNSQESSFDSQNLPGTQRTPSKILGKQGSSSNALKEDSSSRFNVKRAQTTTAVNPKDQPFQGIHQLDVKGQQQYGIKEEEKESDGFGDSNSANPRLLQEQALQASGNEDQGYSAQLNDNSSERLGQQIQSSKIGSQGDHGGLDNRRGYNEEQALEQMEVEQEFGFARQNLIKEGGKREVEYQMTEEEEEDYYGEDDPSNDSSRKRLV</sequence>
<feature type="transmembrane region" description="Helical" evidence="15">
    <location>
        <begin position="2265"/>
        <end position="2284"/>
    </location>
</feature>
<feature type="domain" description="Ion transport" evidence="16">
    <location>
        <begin position="1429"/>
        <end position="1676"/>
    </location>
</feature>
<dbReference type="OrthoDB" id="193091at2759"/>
<keyword evidence="7" id="KW-0106">Calcium</keyword>
<feature type="region of interest" description="Disordered" evidence="14">
    <location>
        <begin position="2875"/>
        <end position="2966"/>
    </location>
</feature>
<reference evidence="18" key="1">
    <citation type="submission" date="2019-06" db="EMBL/GenBank/DDBJ databases">
        <authorList>
            <person name="Zheng W."/>
        </authorList>
    </citation>
    <scope>NUCLEOTIDE SEQUENCE</scope>
    <source>
        <strain evidence="18">QDHG01</strain>
    </source>
</reference>
<feature type="compositionally biased region" description="Basic and acidic residues" evidence="14">
    <location>
        <begin position="948"/>
        <end position="990"/>
    </location>
</feature>
<dbReference type="GO" id="GO:0005891">
    <property type="term" value="C:voltage-gated calcium channel complex"/>
    <property type="evidence" value="ECO:0007669"/>
    <property type="project" value="TreeGrafter"/>
</dbReference>
<evidence type="ECO:0000256" key="13">
    <source>
        <dbReference type="ARBA" id="ARBA00023303"/>
    </source>
</evidence>
<gene>
    <name evidence="18" type="ORF">FGO68_gene12429</name>
</gene>
<dbReference type="SUPFAM" id="SSF81324">
    <property type="entry name" value="Voltage-gated potassium channels"/>
    <property type="match status" value="4"/>
</dbReference>
<feature type="region of interest" description="Disordered" evidence="14">
    <location>
        <begin position="1311"/>
        <end position="1330"/>
    </location>
</feature>
<dbReference type="InterPro" id="IPR050599">
    <property type="entry name" value="VDCC_alpha-1_subunit"/>
</dbReference>
<feature type="region of interest" description="Disordered" evidence="14">
    <location>
        <begin position="934"/>
        <end position="1063"/>
    </location>
</feature>
<evidence type="ECO:0000256" key="5">
    <source>
        <dbReference type="ARBA" id="ARBA00022692"/>
    </source>
</evidence>
<evidence type="ECO:0000256" key="12">
    <source>
        <dbReference type="ARBA" id="ARBA00023180"/>
    </source>
</evidence>
<feature type="compositionally biased region" description="Basic residues" evidence="14">
    <location>
        <begin position="938"/>
        <end position="947"/>
    </location>
</feature>
<feature type="transmembrane region" description="Helical" evidence="15">
    <location>
        <begin position="580"/>
        <end position="599"/>
    </location>
</feature>
<comment type="caution">
    <text evidence="18">The sequence shown here is derived from an EMBL/GenBank/DDBJ whole genome shotgun (WGS) entry which is preliminary data.</text>
</comment>
<feature type="domain" description="Ion transport" evidence="16">
    <location>
        <begin position="579"/>
        <end position="875"/>
    </location>
</feature>
<dbReference type="GO" id="GO:0008331">
    <property type="term" value="F:high voltage-gated calcium channel activity"/>
    <property type="evidence" value="ECO:0007669"/>
    <property type="project" value="TreeGrafter"/>
</dbReference>
<feature type="transmembrane region" description="Helical" evidence="15">
    <location>
        <begin position="620"/>
        <end position="639"/>
    </location>
</feature>
<dbReference type="PANTHER" id="PTHR45628">
    <property type="entry name" value="VOLTAGE-DEPENDENT CALCIUM CHANNEL TYPE A SUBUNIT ALPHA-1"/>
    <property type="match status" value="1"/>
</dbReference>
<dbReference type="Gene3D" id="1.20.120.350">
    <property type="entry name" value="Voltage-gated potassium channels. Chain C"/>
    <property type="match status" value="4"/>
</dbReference>
<evidence type="ECO:0000256" key="10">
    <source>
        <dbReference type="ARBA" id="ARBA00023065"/>
    </source>
</evidence>
<feature type="compositionally biased region" description="Polar residues" evidence="14">
    <location>
        <begin position="2811"/>
        <end position="2826"/>
    </location>
</feature>
<evidence type="ECO:0000256" key="1">
    <source>
        <dbReference type="ARBA" id="ARBA00004141"/>
    </source>
</evidence>
<evidence type="ECO:0000256" key="2">
    <source>
        <dbReference type="ARBA" id="ARBA00022448"/>
    </source>
</evidence>
<feature type="compositionally biased region" description="Polar residues" evidence="14">
    <location>
        <begin position="218"/>
        <end position="233"/>
    </location>
</feature>
<feature type="compositionally biased region" description="Low complexity" evidence="14">
    <location>
        <begin position="234"/>
        <end position="254"/>
    </location>
</feature>
<evidence type="ECO:0000256" key="7">
    <source>
        <dbReference type="ARBA" id="ARBA00022837"/>
    </source>
</evidence>
<evidence type="ECO:0000256" key="11">
    <source>
        <dbReference type="ARBA" id="ARBA00023136"/>
    </source>
</evidence>
<feature type="compositionally biased region" description="Basic residues" evidence="14">
    <location>
        <begin position="1046"/>
        <end position="1058"/>
    </location>
</feature>
<feature type="domain" description="Ion transport" evidence="16">
    <location>
        <begin position="2134"/>
        <end position="2393"/>
    </location>
</feature>
<feature type="compositionally biased region" description="Polar residues" evidence="14">
    <location>
        <begin position="1197"/>
        <end position="1208"/>
    </location>
</feature>
<dbReference type="PANTHER" id="PTHR45628:SF7">
    <property type="entry name" value="VOLTAGE-DEPENDENT CALCIUM CHANNEL TYPE A SUBUNIT ALPHA-1"/>
    <property type="match status" value="1"/>
</dbReference>
<feature type="transmembrane region" description="Helical" evidence="15">
    <location>
        <begin position="2050"/>
        <end position="2072"/>
    </location>
</feature>
<evidence type="ECO:0000256" key="4">
    <source>
        <dbReference type="ARBA" id="ARBA00022673"/>
    </source>
</evidence>
<feature type="domain" description="Ion transport" evidence="16">
    <location>
        <begin position="1823"/>
        <end position="2083"/>
    </location>
</feature>
<feature type="compositionally biased region" description="Polar residues" evidence="14">
    <location>
        <begin position="1"/>
        <end position="16"/>
    </location>
</feature>
<keyword evidence="8" id="KW-0851">Voltage-gated channel</keyword>
<protein>
    <submittedName>
        <fullName evidence="18">Uncharacterized protein</fullName>
    </submittedName>
</protein>
<evidence type="ECO:0000256" key="15">
    <source>
        <dbReference type="SAM" id="Phobius"/>
    </source>
</evidence>
<dbReference type="Pfam" id="PF16905">
    <property type="entry name" value="GPHH"/>
    <property type="match status" value="1"/>
</dbReference>
<feature type="region of interest" description="Disordered" evidence="14">
    <location>
        <begin position="207"/>
        <end position="284"/>
    </location>
</feature>
<keyword evidence="19" id="KW-1185">Reference proteome</keyword>
<keyword evidence="6" id="KW-0677">Repeat</keyword>
<evidence type="ECO:0000259" key="17">
    <source>
        <dbReference type="Pfam" id="PF16905"/>
    </source>
</evidence>
<keyword evidence="12" id="KW-0325">Glycoprotein</keyword>
<feature type="compositionally biased region" description="Acidic residues" evidence="14">
    <location>
        <begin position="1015"/>
        <end position="1026"/>
    </location>
</feature>
<feature type="compositionally biased region" description="Basic and acidic residues" evidence="14">
    <location>
        <begin position="1311"/>
        <end position="1326"/>
    </location>
</feature>
<evidence type="ECO:0000256" key="6">
    <source>
        <dbReference type="ARBA" id="ARBA00022737"/>
    </source>
</evidence>
<keyword evidence="13" id="KW-0407">Ion channel</keyword>
<feature type="region of interest" description="Disordered" evidence="14">
    <location>
        <begin position="2750"/>
        <end position="2775"/>
    </location>
</feature>
<keyword evidence="10" id="KW-0406">Ion transport</keyword>
<evidence type="ECO:0000313" key="19">
    <source>
        <dbReference type="Proteomes" id="UP000785679"/>
    </source>
</evidence>
<evidence type="ECO:0000259" key="16">
    <source>
        <dbReference type="Pfam" id="PF00520"/>
    </source>
</evidence>
<evidence type="ECO:0000256" key="9">
    <source>
        <dbReference type="ARBA" id="ARBA00022989"/>
    </source>
</evidence>
<feature type="region of interest" description="Disordered" evidence="14">
    <location>
        <begin position="1186"/>
        <end position="1208"/>
    </location>
</feature>
<feature type="transmembrane region" description="Helical" evidence="15">
    <location>
        <begin position="1951"/>
        <end position="1973"/>
    </location>
</feature>
<dbReference type="Gene3D" id="1.10.287.70">
    <property type="match status" value="4"/>
</dbReference>
<comment type="subcellular location">
    <subcellularLocation>
        <location evidence="1">Membrane</location>
        <topology evidence="1">Multi-pass membrane protein</topology>
    </subcellularLocation>
</comment>
<feature type="transmembrane region" description="Helical" evidence="15">
    <location>
        <begin position="1496"/>
        <end position="1517"/>
    </location>
</feature>
<feature type="transmembrane region" description="Helical" evidence="15">
    <location>
        <begin position="1824"/>
        <end position="1842"/>
    </location>
</feature>
<keyword evidence="3" id="KW-0109">Calcium transport</keyword>
<feature type="transmembrane region" description="Helical" evidence="15">
    <location>
        <begin position="1647"/>
        <end position="1669"/>
    </location>
</feature>
<name>A0A8J8P9D1_HALGN</name>
<proteinExistence type="predicted"/>
<evidence type="ECO:0000256" key="14">
    <source>
        <dbReference type="SAM" id="MobiDB-lite"/>
    </source>
</evidence>
<feature type="transmembrane region" description="Helical" evidence="15">
    <location>
        <begin position="654"/>
        <end position="675"/>
    </location>
</feature>
<keyword evidence="4" id="KW-0107">Calcium channel</keyword>
<feature type="compositionally biased region" description="Polar residues" evidence="14">
    <location>
        <begin position="2906"/>
        <end position="2930"/>
    </location>
</feature>
<keyword evidence="9 15" id="KW-1133">Transmembrane helix</keyword>
<feature type="transmembrane region" description="Helical" evidence="15">
    <location>
        <begin position="2360"/>
        <end position="2384"/>
    </location>
</feature>
<keyword evidence="11 15" id="KW-0472">Membrane</keyword>
<feature type="compositionally biased region" description="Acidic residues" evidence="14">
    <location>
        <begin position="2989"/>
        <end position="3004"/>
    </location>
</feature>
<accession>A0A8J8P9D1</accession>
<dbReference type="Proteomes" id="UP000785679">
    <property type="component" value="Unassembled WGS sequence"/>
</dbReference>
<feature type="compositionally biased region" description="Basic and acidic residues" evidence="14">
    <location>
        <begin position="2946"/>
        <end position="2955"/>
    </location>
</feature>
<dbReference type="Pfam" id="PF00520">
    <property type="entry name" value="Ion_trans"/>
    <property type="match status" value="4"/>
</dbReference>
<feature type="domain" description="Voltage-dependent L-type calcium channel IQ-associated" evidence="17">
    <location>
        <begin position="2405"/>
        <end position="2442"/>
    </location>
</feature>
<dbReference type="FunFam" id="1.10.287.70:FF:000117">
    <property type="entry name" value="Voltage-gated Ca2+ channel, alpha subunit"/>
    <property type="match status" value="1"/>
</dbReference>
<feature type="transmembrane region" description="Helical" evidence="15">
    <location>
        <begin position="702"/>
        <end position="727"/>
    </location>
</feature>
<feature type="compositionally biased region" description="Low complexity" evidence="14">
    <location>
        <begin position="2931"/>
        <end position="2942"/>
    </location>
</feature>
<organism evidence="18 19">
    <name type="scientific">Halteria grandinella</name>
    <dbReference type="NCBI Taxonomy" id="5974"/>
    <lineage>
        <taxon>Eukaryota</taxon>
        <taxon>Sar</taxon>
        <taxon>Alveolata</taxon>
        <taxon>Ciliophora</taxon>
        <taxon>Intramacronucleata</taxon>
        <taxon>Spirotrichea</taxon>
        <taxon>Stichotrichia</taxon>
        <taxon>Sporadotrichida</taxon>
        <taxon>Halteriidae</taxon>
        <taxon>Halteria</taxon>
    </lineage>
</organism>
<dbReference type="InterPro" id="IPR027359">
    <property type="entry name" value="Volt_channel_dom_sf"/>
</dbReference>
<feature type="compositionally biased region" description="Polar residues" evidence="14">
    <location>
        <begin position="262"/>
        <end position="280"/>
    </location>
</feature>
<feature type="transmembrane region" description="Helical" evidence="15">
    <location>
        <begin position="2135"/>
        <end position="2155"/>
    </location>
</feature>
<feature type="transmembrane region" description="Helical" evidence="15">
    <location>
        <begin position="1561"/>
        <end position="1581"/>
    </location>
</feature>
<evidence type="ECO:0000256" key="3">
    <source>
        <dbReference type="ARBA" id="ARBA00022568"/>
    </source>
</evidence>
<feature type="transmembrane region" description="Helical" evidence="15">
    <location>
        <begin position="2167"/>
        <end position="2182"/>
    </location>
</feature>
<feature type="region of interest" description="Disordered" evidence="14">
    <location>
        <begin position="2978"/>
        <end position="3013"/>
    </location>
</feature>
<dbReference type="EMBL" id="RRYP01000038">
    <property type="protein sequence ID" value="TNV88195.1"/>
    <property type="molecule type" value="Genomic_DNA"/>
</dbReference>
<evidence type="ECO:0000313" key="18">
    <source>
        <dbReference type="EMBL" id="TNV88195.1"/>
    </source>
</evidence>
<feature type="transmembrane region" description="Helical" evidence="15">
    <location>
        <begin position="1430"/>
        <end position="1448"/>
    </location>
</feature>
<feature type="region of interest" description="Disordered" evidence="14">
    <location>
        <begin position="353"/>
        <end position="385"/>
    </location>
</feature>
<dbReference type="GO" id="GO:0098703">
    <property type="term" value="P:calcium ion import across plasma membrane"/>
    <property type="evidence" value="ECO:0007669"/>
    <property type="project" value="TreeGrafter"/>
</dbReference>
<evidence type="ECO:0000256" key="8">
    <source>
        <dbReference type="ARBA" id="ARBA00022882"/>
    </source>
</evidence>